<comment type="caution">
    <text evidence="1">The sequence shown here is derived from an EMBL/GenBank/DDBJ whole genome shotgun (WGS) entry which is preliminary data.</text>
</comment>
<gene>
    <name evidence="1" type="ORF">BSO21_16260</name>
</gene>
<dbReference type="RefSeq" id="WP_076219177.1">
    <property type="nucleotide sequence ID" value="NZ_MPVP01000099.1"/>
</dbReference>
<dbReference type="EMBL" id="MPVP01000099">
    <property type="protein sequence ID" value="OMD32638.1"/>
    <property type="molecule type" value="Genomic_DNA"/>
</dbReference>
<keyword evidence="2" id="KW-1185">Reference proteome</keyword>
<name>A0ABX3GLW7_9BACL</name>
<reference evidence="1 2" key="1">
    <citation type="submission" date="2016-11" db="EMBL/GenBank/DDBJ databases">
        <title>Paenibacillus species isolates.</title>
        <authorList>
            <person name="Beno S.M."/>
        </authorList>
    </citation>
    <scope>NUCLEOTIDE SEQUENCE [LARGE SCALE GENOMIC DNA]</scope>
    <source>
        <strain evidence="1 2">FSL H7-0433</strain>
    </source>
</reference>
<evidence type="ECO:0000313" key="2">
    <source>
        <dbReference type="Proteomes" id="UP000187158"/>
    </source>
</evidence>
<proteinExistence type="predicted"/>
<dbReference type="Proteomes" id="UP000187158">
    <property type="component" value="Unassembled WGS sequence"/>
</dbReference>
<sequence>MAYRANIIQYVKIQPTLKGLMLLAKHHNEYWKKDNSIGNLAVVDECVTLRLGDLIRFFGEFEKSKMEEFFINGEIIFLDGELVREENPDYKVGERVLTEAVIVEVDEGIGDVKIKVGLTEMWLRESQVVRK</sequence>
<organism evidence="1 2">
    <name type="scientific">Paenibacillus odorifer</name>
    <dbReference type="NCBI Taxonomy" id="189426"/>
    <lineage>
        <taxon>Bacteria</taxon>
        <taxon>Bacillati</taxon>
        <taxon>Bacillota</taxon>
        <taxon>Bacilli</taxon>
        <taxon>Bacillales</taxon>
        <taxon>Paenibacillaceae</taxon>
        <taxon>Paenibacillus</taxon>
    </lineage>
</organism>
<evidence type="ECO:0000313" key="1">
    <source>
        <dbReference type="EMBL" id="OMD32638.1"/>
    </source>
</evidence>
<accession>A0ABX3GLW7</accession>
<protein>
    <submittedName>
        <fullName evidence="1">Uncharacterized protein</fullName>
    </submittedName>
</protein>